<dbReference type="EMBL" id="CP001034">
    <property type="protein sequence ID" value="ACB86410.1"/>
    <property type="molecule type" value="Genomic_DNA"/>
</dbReference>
<dbReference type="InterPro" id="IPR039476">
    <property type="entry name" value="P2CMN_synthase_LarB"/>
</dbReference>
<dbReference type="RefSeq" id="WP_012449242.1">
    <property type="nucleotide sequence ID" value="NC_010718.1"/>
</dbReference>
<reference evidence="2 3" key="1">
    <citation type="submission" date="2008-04" db="EMBL/GenBank/DDBJ databases">
        <title>Complete sequence of chromosome of Natranaerobius thermophilus JW/NM-WN-LF.</title>
        <authorList>
            <consortium name="US DOE Joint Genome Institute"/>
            <person name="Copeland A."/>
            <person name="Lucas S."/>
            <person name="Lapidus A."/>
            <person name="Glavina del Rio T."/>
            <person name="Dalin E."/>
            <person name="Tice H."/>
            <person name="Bruce D."/>
            <person name="Goodwin L."/>
            <person name="Pitluck S."/>
            <person name="Chertkov O."/>
            <person name="Brettin T."/>
            <person name="Detter J.C."/>
            <person name="Han C."/>
            <person name="Kuske C.R."/>
            <person name="Schmutz J."/>
            <person name="Larimer F."/>
            <person name="Land M."/>
            <person name="Hauser L."/>
            <person name="Kyrpides N."/>
            <person name="Lykidis A."/>
            <person name="Mesbah N.M."/>
            <person name="Wiegel J."/>
        </authorList>
    </citation>
    <scope>NUCLEOTIDE SEQUENCE [LARGE SCALE GENOMIC DNA]</scope>
    <source>
        <strain evidence="3">ATCC BAA-1301 / DSM 18059 / JW/NM-WN-LF</strain>
    </source>
</reference>
<dbReference type="GO" id="GO:0016787">
    <property type="term" value="F:hydrolase activity"/>
    <property type="evidence" value="ECO:0007669"/>
    <property type="project" value="InterPro"/>
</dbReference>
<name>B2A3I1_NATTJ</name>
<accession>B2A3I1</accession>
<dbReference type="InParanoid" id="B2A3I1"/>
<dbReference type="InterPro" id="IPR000031">
    <property type="entry name" value="PurE_dom"/>
</dbReference>
<proteinExistence type="predicted"/>
<dbReference type="Gene3D" id="3.40.50.1970">
    <property type="match status" value="1"/>
</dbReference>
<dbReference type="KEGG" id="nth:Nther_2863"/>
<dbReference type="eggNOG" id="COG1691">
    <property type="taxonomic scope" value="Bacteria"/>
</dbReference>
<dbReference type="NCBIfam" id="NF033503">
    <property type="entry name" value="LarB"/>
    <property type="match status" value="1"/>
</dbReference>
<evidence type="ECO:0000259" key="1">
    <source>
        <dbReference type="SMART" id="SM01001"/>
    </source>
</evidence>
<dbReference type="SUPFAM" id="SSF52255">
    <property type="entry name" value="N5-CAIR mutase (phosphoribosylaminoimidazole carboxylase, PurE)"/>
    <property type="match status" value="1"/>
</dbReference>
<feature type="domain" description="PurE" evidence="1">
    <location>
        <begin position="122"/>
        <end position="254"/>
    </location>
</feature>
<dbReference type="GO" id="GO:0006189">
    <property type="term" value="P:'de novo' IMP biosynthetic process"/>
    <property type="evidence" value="ECO:0007669"/>
    <property type="project" value="InterPro"/>
</dbReference>
<dbReference type="OrthoDB" id="9782511at2"/>
<dbReference type="HOGENOM" id="CLU_065705_0_0_9"/>
<dbReference type="Pfam" id="PF00731">
    <property type="entry name" value="AIRC"/>
    <property type="match status" value="1"/>
</dbReference>
<evidence type="ECO:0000313" key="3">
    <source>
        <dbReference type="Proteomes" id="UP000001683"/>
    </source>
</evidence>
<dbReference type="AlphaFoldDB" id="B2A3I1"/>
<keyword evidence="3" id="KW-1185">Reference proteome</keyword>
<dbReference type="SMART" id="SM01001">
    <property type="entry name" value="AIRC"/>
    <property type="match status" value="1"/>
</dbReference>
<dbReference type="STRING" id="457570.Nther_2863"/>
<evidence type="ECO:0000313" key="2">
    <source>
        <dbReference type="EMBL" id="ACB86410.1"/>
    </source>
</evidence>
<sequence>MKREQILEILNKVSSGNLEPEDAANKIKQTAFEDLGYAKIDHHRSQRQGFPEVIYCQGKEPHQVAEIFQSLVKHNDNVLATRASDKIFNKVRHLIPQARYNDLARTIIYQKEACKTPNSKYGKVALVSAGTSDLAVAEEAFETAQVMGAPVEKFYDVGVAGIHRLLNFYDQLTEASCVIVVAGMEGALASVVGGLVDVPVIACPTSIGYGANFNGLSSMLTMLNSCASGVSVVNIDNGFGAGYQAALISKLDTR</sequence>
<protein>
    <submittedName>
        <fullName evidence="2">NCAIR mutase (PurE)-related protein</fullName>
    </submittedName>
</protein>
<dbReference type="Proteomes" id="UP000001683">
    <property type="component" value="Chromosome"/>
</dbReference>
<reference evidence="2 3" key="2">
    <citation type="journal article" date="2011" name="J. Bacteriol.">
        <title>Complete genome sequence of the anaerobic, halophilic alkalithermophile Natranaerobius thermophilus JW/NM-WN-LF.</title>
        <authorList>
            <person name="Zhao B."/>
            <person name="Mesbah N.M."/>
            <person name="Dalin E."/>
            <person name="Goodwin L."/>
            <person name="Nolan M."/>
            <person name="Pitluck S."/>
            <person name="Chertkov O."/>
            <person name="Brettin T.S."/>
            <person name="Han J."/>
            <person name="Larimer F.W."/>
            <person name="Land M.L."/>
            <person name="Hauser L."/>
            <person name="Kyrpides N."/>
            <person name="Wiegel J."/>
        </authorList>
    </citation>
    <scope>NUCLEOTIDE SEQUENCE [LARGE SCALE GENOMIC DNA]</scope>
    <source>
        <strain evidence="3">ATCC BAA-1301 / DSM 18059 / JW/NM-WN-LF</strain>
    </source>
</reference>
<dbReference type="PANTHER" id="PTHR43064:SF1">
    <property type="entry name" value="SLL1489 PROTEIN"/>
    <property type="match status" value="1"/>
</dbReference>
<dbReference type="PANTHER" id="PTHR43064">
    <property type="entry name" value="PHOSPHORIBOSYLAMINOIMIDAZOLE CARBOXYLASE-RELATED"/>
    <property type="match status" value="1"/>
</dbReference>
<gene>
    <name evidence="2" type="ordered locus">Nther_2863</name>
</gene>
<organism evidence="2 3">
    <name type="scientific">Natranaerobius thermophilus (strain ATCC BAA-1301 / DSM 18059 / JW/NM-WN-LF)</name>
    <dbReference type="NCBI Taxonomy" id="457570"/>
    <lineage>
        <taxon>Bacteria</taxon>
        <taxon>Bacillati</taxon>
        <taxon>Bacillota</taxon>
        <taxon>Clostridia</taxon>
        <taxon>Natranaerobiales</taxon>
        <taxon>Natranaerobiaceae</taxon>
        <taxon>Natranaerobius</taxon>
    </lineage>
</organism>